<dbReference type="VEuPathDB" id="FungiDB:PYU1_G013031"/>
<evidence type="ECO:0000313" key="1">
    <source>
        <dbReference type="EnsemblProtists" id="PYU1_T013058"/>
    </source>
</evidence>
<dbReference type="PANTHER" id="PTHR46586:SF3">
    <property type="entry name" value="ANKYRIN REPEAT-CONTAINING PROTEIN"/>
    <property type="match status" value="1"/>
</dbReference>
<name>K3X759_GLOUD</name>
<dbReference type="OMA" id="WIRTHCN"/>
<accession>K3X759</accession>
<dbReference type="PANTHER" id="PTHR46586">
    <property type="entry name" value="ANKYRIN REPEAT-CONTAINING PROTEIN"/>
    <property type="match status" value="1"/>
</dbReference>
<organism evidence="1 2">
    <name type="scientific">Globisporangium ultimum (strain ATCC 200006 / CBS 805.95 / DAOM BR144)</name>
    <name type="common">Pythium ultimum</name>
    <dbReference type="NCBI Taxonomy" id="431595"/>
    <lineage>
        <taxon>Eukaryota</taxon>
        <taxon>Sar</taxon>
        <taxon>Stramenopiles</taxon>
        <taxon>Oomycota</taxon>
        <taxon>Peronosporomycetes</taxon>
        <taxon>Pythiales</taxon>
        <taxon>Pythiaceae</taxon>
        <taxon>Globisporangium</taxon>
    </lineage>
</organism>
<dbReference type="InterPro" id="IPR036770">
    <property type="entry name" value="Ankyrin_rpt-contain_sf"/>
</dbReference>
<protein>
    <submittedName>
        <fullName evidence="1">Uncharacterized protein</fullName>
    </submittedName>
</protein>
<dbReference type="Proteomes" id="UP000019132">
    <property type="component" value="Unassembled WGS sequence"/>
</dbReference>
<dbReference type="EnsemblProtists" id="PYU1_T013058">
    <property type="protein sequence ID" value="PYU1_T013058"/>
    <property type="gene ID" value="PYU1_G013031"/>
</dbReference>
<reference evidence="1" key="3">
    <citation type="submission" date="2015-02" db="UniProtKB">
        <authorList>
            <consortium name="EnsemblProtists"/>
        </authorList>
    </citation>
    <scope>IDENTIFICATION</scope>
    <source>
        <strain evidence="1">DAOM BR144</strain>
    </source>
</reference>
<keyword evidence="2" id="KW-1185">Reference proteome</keyword>
<dbReference type="AlphaFoldDB" id="K3X759"/>
<sequence length="401" mass="45263">MSTESLSFVIAAPEPQVASEPTLSPMQTVFTDRTLLHQVCTWLPGWPSVVGDFITAAYPKYEDEDARADYKYDPHVYPKLVDGFPSFSQLAVAENDLNMLTFLYHLQEDPYYALSGMIAFDQDLFRCAVAFGRLELLIYLSELIPDYATWSWQSSLMQVAVNKGRHLEILDWLHHHCASVAALKLHYLEPDTITSHGDLDLVRWFHEHGYVFTTYAMNTTAEHGHLDIVRFLHEKRSEGCTVNAMSNAAANGHLDVIQFLHEHRTEGCTMYAMDQAAANGHLNVVRFLHEHRSEGCTTTAMDAAAGNGHLEIVQFLYENRSEGCTTDAVDGAAMNGHLEVVEYLFPDRSPGCSYEAVQYAENHGHDEIVAYIMDNVKAVEQYEEPTPELELLQMFEQTLGF</sequence>
<proteinExistence type="predicted"/>
<dbReference type="eggNOG" id="ENOG502SPFS">
    <property type="taxonomic scope" value="Eukaryota"/>
</dbReference>
<dbReference type="EMBL" id="GL376570">
    <property type="status" value="NOT_ANNOTATED_CDS"/>
    <property type="molecule type" value="Genomic_DNA"/>
</dbReference>
<dbReference type="InParanoid" id="K3X759"/>
<dbReference type="InterPro" id="IPR002110">
    <property type="entry name" value="Ankyrin_rpt"/>
</dbReference>
<evidence type="ECO:0000313" key="2">
    <source>
        <dbReference type="Proteomes" id="UP000019132"/>
    </source>
</evidence>
<reference evidence="2" key="1">
    <citation type="journal article" date="2010" name="Genome Biol.">
        <title>Genome sequence of the necrotrophic plant pathogen Pythium ultimum reveals original pathogenicity mechanisms and effector repertoire.</title>
        <authorList>
            <person name="Levesque C.A."/>
            <person name="Brouwer H."/>
            <person name="Cano L."/>
            <person name="Hamilton J.P."/>
            <person name="Holt C."/>
            <person name="Huitema E."/>
            <person name="Raffaele S."/>
            <person name="Robideau G.P."/>
            <person name="Thines M."/>
            <person name="Win J."/>
            <person name="Zerillo M.M."/>
            <person name="Beakes G.W."/>
            <person name="Boore J.L."/>
            <person name="Busam D."/>
            <person name="Dumas B."/>
            <person name="Ferriera S."/>
            <person name="Fuerstenberg S.I."/>
            <person name="Gachon C.M."/>
            <person name="Gaulin E."/>
            <person name="Govers F."/>
            <person name="Grenville-Briggs L."/>
            <person name="Horner N."/>
            <person name="Hostetler J."/>
            <person name="Jiang R.H."/>
            <person name="Johnson J."/>
            <person name="Krajaejun T."/>
            <person name="Lin H."/>
            <person name="Meijer H.J."/>
            <person name="Moore B."/>
            <person name="Morris P."/>
            <person name="Phuntmart V."/>
            <person name="Puiu D."/>
            <person name="Shetty J."/>
            <person name="Stajich J.E."/>
            <person name="Tripathy S."/>
            <person name="Wawra S."/>
            <person name="van West P."/>
            <person name="Whitty B.R."/>
            <person name="Coutinho P.M."/>
            <person name="Henrissat B."/>
            <person name="Martin F."/>
            <person name="Thomas P.D."/>
            <person name="Tyler B.M."/>
            <person name="De Vries R.P."/>
            <person name="Kamoun S."/>
            <person name="Yandell M."/>
            <person name="Tisserat N."/>
            <person name="Buell C.R."/>
        </authorList>
    </citation>
    <scope>NUCLEOTIDE SEQUENCE</scope>
    <source>
        <strain evidence="2">DAOM:BR144</strain>
    </source>
</reference>
<dbReference type="HOGENOM" id="CLU_014745_1_2_1"/>
<dbReference type="SUPFAM" id="SSF48403">
    <property type="entry name" value="Ankyrin repeat"/>
    <property type="match status" value="1"/>
</dbReference>
<dbReference type="Gene3D" id="1.25.40.20">
    <property type="entry name" value="Ankyrin repeat-containing domain"/>
    <property type="match status" value="1"/>
</dbReference>
<dbReference type="InterPro" id="IPR052050">
    <property type="entry name" value="SecEffector_AnkRepeat"/>
</dbReference>
<dbReference type="SUPFAM" id="SSF140860">
    <property type="entry name" value="Pseudo ankyrin repeat-like"/>
    <property type="match status" value="1"/>
</dbReference>
<dbReference type="Pfam" id="PF12796">
    <property type="entry name" value="Ank_2"/>
    <property type="match status" value="1"/>
</dbReference>
<reference evidence="2" key="2">
    <citation type="submission" date="2010-04" db="EMBL/GenBank/DDBJ databases">
        <authorList>
            <person name="Buell R."/>
            <person name="Hamilton J."/>
            <person name="Hostetler J."/>
        </authorList>
    </citation>
    <scope>NUCLEOTIDE SEQUENCE [LARGE SCALE GENOMIC DNA]</scope>
    <source>
        <strain evidence="2">DAOM:BR144</strain>
    </source>
</reference>